<feature type="compositionally biased region" description="Acidic residues" evidence="5">
    <location>
        <begin position="119"/>
        <end position="128"/>
    </location>
</feature>
<dbReference type="OrthoDB" id="270624at2759"/>
<keyword evidence="2 4" id="KW-0853">WD repeat</keyword>
<dbReference type="PRINTS" id="PR00320">
    <property type="entry name" value="GPROTEINBRPT"/>
</dbReference>
<keyword evidence="1" id="KW-0597">Phosphoprotein</keyword>
<dbReference type="EMBL" id="BDSP01000030">
    <property type="protein sequence ID" value="GAX10895.1"/>
    <property type="molecule type" value="Genomic_DNA"/>
</dbReference>
<evidence type="ECO:0000256" key="4">
    <source>
        <dbReference type="PROSITE-ProRule" id="PRU00221"/>
    </source>
</evidence>
<dbReference type="InterPro" id="IPR001680">
    <property type="entry name" value="WD40_rpt"/>
</dbReference>
<dbReference type="InParanoid" id="A0A1Z5JA83"/>
<feature type="region of interest" description="Disordered" evidence="5">
    <location>
        <begin position="532"/>
        <end position="595"/>
    </location>
</feature>
<feature type="compositionally biased region" description="Acidic residues" evidence="5">
    <location>
        <begin position="90"/>
        <end position="106"/>
    </location>
</feature>
<dbReference type="PROSITE" id="PS50294">
    <property type="entry name" value="WD_REPEATS_REGION"/>
    <property type="match status" value="2"/>
</dbReference>
<evidence type="ECO:0000256" key="3">
    <source>
        <dbReference type="ARBA" id="ARBA00022737"/>
    </source>
</evidence>
<proteinExistence type="predicted"/>
<dbReference type="PROSITE" id="PS50082">
    <property type="entry name" value="WD_REPEATS_2"/>
    <property type="match status" value="2"/>
</dbReference>
<gene>
    <name evidence="6" type="ORF">FisN_4Hh154</name>
</gene>
<sequence>MISSLAWVPRGVADPNPKRYEISSTERELLEMMEKQGGDMAELESKLMAKLDKKEKIVLPKVENTLPADLRMDEYSSDEEDVADLLMAGDETDPGDEEEQEDDPADEASKEDESGASVSDDEDDDLSDVPDTREFDALNVEGLEAMRFADSGMTGGMYATTDDDENSDTEDIELKEDDAILVVAKTEEDFASLEVHVYDQVTGNLFVHHDIPLPSYPLCLAHGQVATGGRTGNFCAVGTFSPGIEIWNLDIMNALEPTCVLGGEDTSAADDLLKLQMLKAAAGKQPEKRRKPLPSGLRPGSHEEAVMSLSWNTIHRQVLASGSADKTVKLWDVTRESGNINERCDSATFSHHRDKVQCVAWHPSEGTLLATGSFDRTVALLDARTNGENLKSIKLPSDCEAIAWDPFHSEYLTVLSEDGSMSCWDVRSFQSSSPLWTHIVNEYGGVTNLAYNHKVPGMMATCSRDATVSLWNAYAQNNAPAANISPRLITTKDMCVGKLFALSFYPSTPWLLGCGGSGNQLALWDMSSEESLQAAFDPERSGGATEESTPTNSQEDFEAMMKKDTTVEKARTDQSTANSKKKKGKGKKKAHRAGH</sequence>
<dbReference type="SUPFAM" id="SSF50978">
    <property type="entry name" value="WD40 repeat-like"/>
    <property type="match status" value="1"/>
</dbReference>
<comment type="caution">
    <text evidence="6">The sequence shown here is derived from an EMBL/GenBank/DDBJ whole genome shotgun (WGS) entry which is preliminary data.</text>
</comment>
<evidence type="ECO:0000256" key="2">
    <source>
        <dbReference type="ARBA" id="ARBA00022574"/>
    </source>
</evidence>
<feature type="compositionally biased region" description="Basic residues" evidence="5">
    <location>
        <begin position="579"/>
        <end position="595"/>
    </location>
</feature>
<dbReference type="SMART" id="SM00320">
    <property type="entry name" value="WD40"/>
    <property type="match status" value="5"/>
</dbReference>
<protein>
    <submittedName>
        <fullName evidence="6">Periodic tryptophan protein 1</fullName>
    </submittedName>
</protein>
<feature type="compositionally biased region" description="Basic and acidic residues" evidence="5">
    <location>
        <begin position="559"/>
        <end position="572"/>
    </location>
</feature>
<feature type="region of interest" description="Disordered" evidence="5">
    <location>
        <begin position="63"/>
        <end position="136"/>
    </location>
</feature>
<evidence type="ECO:0000313" key="6">
    <source>
        <dbReference type="EMBL" id="GAX10895.1"/>
    </source>
</evidence>
<evidence type="ECO:0000256" key="1">
    <source>
        <dbReference type="ARBA" id="ARBA00022553"/>
    </source>
</evidence>
<dbReference type="PANTHER" id="PTHR14091">
    <property type="entry name" value="PERIODIC TRYPTOPHAN PROTEIN 1"/>
    <property type="match status" value="1"/>
</dbReference>
<dbReference type="GO" id="GO:0005634">
    <property type="term" value="C:nucleus"/>
    <property type="evidence" value="ECO:0007669"/>
    <property type="project" value="TreeGrafter"/>
</dbReference>
<feature type="repeat" description="WD" evidence="4">
    <location>
        <begin position="299"/>
        <end position="333"/>
    </location>
</feature>
<dbReference type="GO" id="GO:0006364">
    <property type="term" value="P:rRNA processing"/>
    <property type="evidence" value="ECO:0007669"/>
    <property type="project" value="InterPro"/>
</dbReference>
<keyword evidence="7" id="KW-1185">Reference proteome</keyword>
<keyword evidence="3" id="KW-0677">Repeat</keyword>
<name>A0A1Z5JA83_FISSO</name>
<dbReference type="InterPro" id="IPR044285">
    <property type="entry name" value="PWP1"/>
</dbReference>
<dbReference type="AlphaFoldDB" id="A0A1Z5JA83"/>
<dbReference type="InterPro" id="IPR020472">
    <property type="entry name" value="WD40_PAC1"/>
</dbReference>
<dbReference type="Proteomes" id="UP000198406">
    <property type="component" value="Unassembled WGS sequence"/>
</dbReference>
<reference evidence="6 7" key="1">
    <citation type="journal article" date="2015" name="Plant Cell">
        <title>Oil accumulation by the oleaginous diatom Fistulifera solaris as revealed by the genome and transcriptome.</title>
        <authorList>
            <person name="Tanaka T."/>
            <person name="Maeda Y."/>
            <person name="Veluchamy A."/>
            <person name="Tanaka M."/>
            <person name="Abida H."/>
            <person name="Marechal E."/>
            <person name="Bowler C."/>
            <person name="Muto M."/>
            <person name="Sunaga Y."/>
            <person name="Tanaka M."/>
            <person name="Yoshino T."/>
            <person name="Taniguchi T."/>
            <person name="Fukuda Y."/>
            <person name="Nemoto M."/>
            <person name="Matsumoto M."/>
            <person name="Wong P.S."/>
            <person name="Aburatani S."/>
            <person name="Fujibuchi W."/>
        </authorList>
    </citation>
    <scope>NUCLEOTIDE SEQUENCE [LARGE SCALE GENOMIC DNA]</scope>
    <source>
        <strain evidence="6 7">JPCC DA0580</strain>
    </source>
</reference>
<dbReference type="InterPro" id="IPR015943">
    <property type="entry name" value="WD40/YVTN_repeat-like_dom_sf"/>
</dbReference>
<dbReference type="InterPro" id="IPR036322">
    <property type="entry name" value="WD40_repeat_dom_sf"/>
</dbReference>
<feature type="repeat" description="WD" evidence="4">
    <location>
        <begin position="349"/>
        <end position="391"/>
    </location>
</feature>
<dbReference type="Pfam" id="PF00400">
    <property type="entry name" value="WD40"/>
    <property type="match status" value="2"/>
</dbReference>
<dbReference type="Gene3D" id="2.130.10.10">
    <property type="entry name" value="YVTN repeat-like/Quinoprotein amine dehydrogenase"/>
    <property type="match status" value="1"/>
</dbReference>
<dbReference type="FunCoup" id="A0A1Z5JA83">
    <property type="interactions" value="845"/>
</dbReference>
<accession>A0A1Z5JA83</accession>
<dbReference type="PANTHER" id="PTHR14091:SF0">
    <property type="entry name" value="PERIODIC TRYPTOPHAN PROTEIN 1 HOMOLOG"/>
    <property type="match status" value="1"/>
</dbReference>
<evidence type="ECO:0000256" key="5">
    <source>
        <dbReference type="SAM" id="MobiDB-lite"/>
    </source>
</evidence>
<evidence type="ECO:0000313" key="7">
    <source>
        <dbReference type="Proteomes" id="UP000198406"/>
    </source>
</evidence>
<dbReference type="InterPro" id="IPR019775">
    <property type="entry name" value="WD40_repeat_CS"/>
</dbReference>
<dbReference type="PROSITE" id="PS00678">
    <property type="entry name" value="WD_REPEATS_1"/>
    <property type="match status" value="1"/>
</dbReference>
<organism evidence="6 7">
    <name type="scientific">Fistulifera solaris</name>
    <name type="common">Oleaginous diatom</name>
    <dbReference type="NCBI Taxonomy" id="1519565"/>
    <lineage>
        <taxon>Eukaryota</taxon>
        <taxon>Sar</taxon>
        <taxon>Stramenopiles</taxon>
        <taxon>Ochrophyta</taxon>
        <taxon>Bacillariophyta</taxon>
        <taxon>Bacillariophyceae</taxon>
        <taxon>Bacillariophycidae</taxon>
        <taxon>Naviculales</taxon>
        <taxon>Naviculaceae</taxon>
        <taxon>Fistulifera</taxon>
    </lineage>
</organism>